<evidence type="ECO:0000313" key="2">
    <source>
        <dbReference type="EMBL" id="MCR1824310.1"/>
    </source>
</evidence>
<protein>
    <submittedName>
        <fullName evidence="2">Uncharacterized protein</fullName>
    </submittedName>
</protein>
<dbReference type="EMBL" id="JANKBY010000282">
    <property type="protein sequence ID" value="MCR1824310.1"/>
    <property type="molecule type" value="Genomic_DNA"/>
</dbReference>
<name>A0A9X2S2M0_9FIRM</name>
<evidence type="ECO:0000313" key="3">
    <source>
        <dbReference type="Proteomes" id="UP001140817"/>
    </source>
</evidence>
<evidence type="ECO:0000256" key="1">
    <source>
        <dbReference type="SAM" id="Phobius"/>
    </source>
</evidence>
<keyword evidence="1" id="KW-0472">Membrane</keyword>
<dbReference type="RefSeq" id="WP_074429191.1">
    <property type="nucleotide sequence ID" value="NZ_JANKBY010000282.1"/>
</dbReference>
<sequence>MQNNLFTYGGYFEKTYKIFIAILVIALTATGALGCSKNTYLYTKENEYKEKIRVIKKVFLTIKI</sequence>
<organism evidence="2 3">
    <name type="scientific">Terrisporobacter muris</name>
    <dbReference type="NCBI Taxonomy" id="2963284"/>
    <lineage>
        <taxon>Bacteria</taxon>
        <taxon>Bacillati</taxon>
        <taxon>Bacillota</taxon>
        <taxon>Clostridia</taxon>
        <taxon>Peptostreptococcales</taxon>
        <taxon>Peptostreptococcaceae</taxon>
        <taxon>Terrisporobacter</taxon>
    </lineage>
</organism>
<feature type="transmembrane region" description="Helical" evidence="1">
    <location>
        <begin position="16"/>
        <end position="35"/>
    </location>
</feature>
<reference evidence="2" key="1">
    <citation type="submission" date="2022-07" db="EMBL/GenBank/DDBJ databases">
        <title>Enhanced cultured diversity of the mouse gut microbiota enables custom-made synthetic communities.</title>
        <authorList>
            <person name="Afrizal A."/>
        </authorList>
    </citation>
    <scope>NUCLEOTIDE SEQUENCE</scope>
    <source>
        <strain evidence="2">DSM 29186</strain>
    </source>
</reference>
<keyword evidence="1" id="KW-1133">Transmembrane helix</keyword>
<proteinExistence type="predicted"/>
<gene>
    <name evidence="2" type="ORF">NSA58_16120</name>
</gene>
<dbReference type="AlphaFoldDB" id="A0A9X2S2M0"/>
<keyword evidence="1" id="KW-0812">Transmembrane</keyword>
<keyword evidence="3" id="KW-1185">Reference proteome</keyword>
<dbReference type="Proteomes" id="UP001140817">
    <property type="component" value="Unassembled WGS sequence"/>
</dbReference>
<accession>A0A9X2S2M0</accession>
<comment type="caution">
    <text evidence="2">The sequence shown here is derived from an EMBL/GenBank/DDBJ whole genome shotgun (WGS) entry which is preliminary data.</text>
</comment>